<sequence>MGTYHKPLIIYPPPYENIKCDSRDNLPFRLKRSAKRQIGAQAIIAGIIRVQVKHECIDV</sequence>
<dbReference type="EMBL" id="ATJN01000058">
    <property type="protein sequence ID" value="EPI51631.1"/>
    <property type="molecule type" value="Genomic_DNA"/>
</dbReference>
<reference evidence="1 2" key="1">
    <citation type="submission" date="2013-06" db="EMBL/GenBank/DDBJ databases">
        <authorList>
            <person name="Weinstock G."/>
            <person name="Sodergren E."/>
            <person name="Lobos E.A."/>
            <person name="Fulton L."/>
            <person name="Fulton R."/>
            <person name="Courtney L."/>
            <person name="Fronick C."/>
            <person name="O'Laughlin M."/>
            <person name="Godfrey J."/>
            <person name="Wilson R.M."/>
            <person name="Miner T."/>
            <person name="Farmer C."/>
            <person name="Delehaunty K."/>
            <person name="Cordes M."/>
            <person name="Minx P."/>
            <person name="Tomlinson C."/>
            <person name="Chen J."/>
            <person name="Wollam A."/>
            <person name="Pepin K.H."/>
            <person name="Bhonagiri V."/>
            <person name="Zhang X."/>
            <person name="Warren W."/>
            <person name="Mitreva M."/>
            <person name="Mardis E.R."/>
            <person name="Wilson R.K."/>
        </authorList>
    </citation>
    <scope>NUCLEOTIDE SEQUENCE [LARGE SCALE GENOMIC DNA]</scope>
    <source>
        <strain evidence="1 2">JCP8017A</strain>
    </source>
</reference>
<protein>
    <submittedName>
        <fullName evidence="1">Uncharacterized protein</fullName>
    </submittedName>
</protein>
<organism evidence="1 2">
    <name type="scientific">Gardnerella pickettii JCP8017A</name>
    <dbReference type="NCBI Taxonomy" id="1261062"/>
    <lineage>
        <taxon>Bacteria</taxon>
        <taxon>Bacillati</taxon>
        <taxon>Actinomycetota</taxon>
        <taxon>Actinomycetes</taxon>
        <taxon>Bifidobacteriales</taxon>
        <taxon>Bifidobacteriaceae</taxon>
        <taxon>Gardnerella</taxon>
        <taxon>Gardnerella pickettii</taxon>
    </lineage>
</organism>
<proteinExistence type="predicted"/>
<dbReference type="Proteomes" id="UP000015779">
    <property type="component" value="Unassembled WGS sequence"/>
</dbReference>
<dbReference type="AlphaFoldDB" id="T2PJQ6"/>
<comment type="caution">
    <text evidence="1">The sequence shown here is derived from an EMBL/GenBank/DDBJ whole genome shotgun (WGS) entry which is preliminary data.</text>
</comment>
<evidence type="ECO:0000313" key="2">
    <source>
        <dbReference type="Proteomes" id="UP000015779"/>
    </source>
</evidence>
<name>T2PJQ6_9BIFI</name>
<dbReference type="HOGENOM" id="CLU_2953917_0_0_11"/>
<gene>
    <name evidence="1" type="ORF">HMPREF1577_01014</name>
</gene>
<evidence type="ECO:0000313" key="1">
    <source>
        <dbReference type="EMBL" id="EPI51631.1"/>
    </source>
</evidence>
<accession>T2PJQ6</accession>